<keyword evidence="1" id="KW-0732">Signal</keyword>
<evidence type="ECO:0000256" key="1">
    <source>
        <dbReference type="SAM" id="SignalP"/>
    </source>
</evidence>
<protein>
    <submittedName>
        <fullName evidence="2">S-formylglutathione hydrolase FrmB</fullName>
    </submittedName>
</protein>
<accession>A0A239E7B0</accession>
<feature type="chain" id="PRO_5038567310" evidence="1">
    <location>
        <begin position="29"/>
        <end position="324"/>
    </location>
</feature>
<dbReference type="EMBL" id="FZOW01000002">
    <property type="protein sequence ID" value="SNS40546.1"/>
    <property type="molecule type" value="Genomic_DNA"/>
</dbReference>
<sequence>MPYRSVMSSIVTVVVACTLLVSFGTPSAAAPSDRIVTVEVYSPSMDRSIELTVLRAADPNTPAPTLYLLNGAAGGLGGSSWFDRTDMSNFFRDKQVNVVVPTGGEASYYTDWYRDDPVLGRNKWSTFLGRELPPVVDTEFGGNGVNAIAGISMAGTSVLQLAIEHPGLYRGAASYSGCAMTSDPLGRAYVKSVVEMRGRGSTLNMWGPDDDPAWVDHDAYVNAEKLRGTAIYVSSGSGLPGPLDTLSGPDVGGSPSKLVEQLAVGALIESATDRCSRQLQTRLDSLGIAATYNFRDSGTHSWGYWQDDMHDSWPLLASAMGVAQ</sequence>
<dbReference type="OrthoDB" id="4510758at2"/>
<dbReference type="Pfam" id="PF00756">
    <property type="entry name" value="Esterase"/>
    <property type="match status" value="1"/>
</dbReference>
<dbReference type="PROSITE" id="PS51257">
    <property type="entry name" value="PROKAR_LIPOPROTEIN"/>
    <property type="match status" value="1"/>
</dbReference>
<dbReference type="Proteomes" id="UP000198327">
    <property type="component" value="Unassembled WGS sequence"/>
</dbReference>
<dbReference type="AlphaFoldDB" id="A0A239E7B0"/>
<dbReference type="RefSeq" id="WP_089243309.1">
    <property type="nucleotide sequence ID" value="NZ_FZOW01000002.1"/>
</dbReference>
<feature type="signal peptide" evidence="1">
    <location>
        <begin position="1"/>
        <end position="28"/>
    </location>
</feature>
<dbReference type="STRING" id="398843.A3K89_03860"/>
<name>A0A239E7B0_9NOCA</name>
<proteinExistence type="predicted"/>
<reference evidence="3" key="1">
    <citation type="submission" date="2017-06" db="EMBL/GenBank/DDBJ databases">
        <authorList>
            <person name="Varghese N."/>
            <person name="Submissions S."/>
        </authorList>
    </citation>
    <scope>NUCLEOTIDE SEQUENCE [LARGE SCALE GENOMIC DNA]</scope>
    <source>
        <strain evidence="3">JCM 23211</strain>
    </source>
</reference>
<keyword evidence="2" id="KW-0378">Hydrolase</keyword>
<gene>
    <name evidence="2" type="ORF">SAMN05421642_102241</name>
</gene>
<dbReference type="InterPro" id="IPR029058">
    <property type="entry name" value="AB_hydrolase_fold"/>
</dbReference>
<organism evidence="2 3">
    <name type="scientific">Rhodococcoides kyotonense</name>
    <dbReference type="NCBI Taxonomy" id="398843"/>
    <lineage>
        <taxon>Bacteria</taxon>
        <taxon>Bacillati</taxon>
        <taxon>Actinomycetota</taxon>
        <taxon>Actinomycetes</taxon>
        <taxon>Mycobacteriales</taxon>
        <taxon>Nocardiaceae</taxon>
        <taxon>Rhodococcoides</taxon>
    </lineage>
</organism>
<dbReference type="Gene3D" id="3.40.50.1820">
    <property type="entry name" value="alpha/beta hydrolase"/>
    <property type="match status" value="1"/>
</dbReference>
<keyword evidence="3" id="KW-1185">Reference proteome</keyword>
<dbReference type="PANTHER" id="PTHR48098:SF1">
    <property type="entry name" value="DIACYLGLYCEROL ACYLTRANSFERASE_MYCOLYLTRANSFERASE AG85A"/>
    <property type="match status" value="1"/>
</dbReference>
<dbReference type="GO" id="GO:0016787">
    <property type="term" value="F:hydrolase activity"/>
    <property type="evidence" value="ECO:0007669"/>
    <property type="project" value="UniProtKB-KW"/>
</dbReference>
<evidence type="ECO:0000313" key="2">
    <source>
        <dbReference type="EMBL" id="SNS40546.1"/>
    </source>
</evidence>
<dbReference type="InterPro" id="IPR000801">
    <property type="entry name" value="Esterase-like"/>
</dbReference>
<dbReference type="PANTHER" id="PTHR48098">
    <property type="entry name" value="ENTEROCHELIN ESTERASE-RELATED"/>
    <property type="match status" value="1"/>
</dbReference>
<dbReference type="SUPFAM" id="SSF53474">
    <property type="entry name" value="alpha/beta-Hydrolases"/>
    <property type="match status" value="1"/>
</dbReference>
<evidence type="ECO:0000313" key="3">
    <source>
        <dbReference type="Proteomes" id="UP000198327"/>
    </source>
</evidence>
<dbReference type="InterPro" id="IPR050583">
    <property type="entry name" value="Mycobacterial_A85_antigen"/>
</dbReference>
<dbReference type="GO" id="GO:0016747">
    <property type="term" value="F:acyltransferase activity, transferring groups other than amino-acyl groups"/>
    <property type="evidence" value="ECO:0007669"/>
    <property type="project" value="TreeGrafter"/>
</dbReference>